<organism evidence="8">
    <name type="scientific">Selaginella moellendorffii</name>
    <name type="common">Spikemoss</name>
    <dbReference type="NCBI Taxonomy" id="88036"/>
    <lineage>
        <taxon>Eukaryota</taxon>
        <taxon>Viridiplantae</taxon>
        <taxon>Streptophyta</taxon>
        <taxon>Embryophyta</taxon>
        <taxon>Tracheophyta</taxon>
        <taxon>Lycopodiopsida</taxon>
        <taxon>Selaginellales</taxon>
        <taxon>Selaginellaceae</taxon>
        <taxon>Selaginella</taxon>
    </lineage>
</organism>
<dbReference type="Gene3D" id="2.90.10.10">
    <property type="entry name" value="Bulb-type lectin domain"/>
    <property type="match status" value="1"/>
</dbReference>
<keyword evidence="3" id="KW-0418">Kinase</keyword>
<dbReference type="GO" id="GO:0005524">
    <property type="term" value="F:ATP binding"/>
    <property type="evidence" value="ECO:0007669"/>
    <property type="project" value="UniProtKB-KW"/>
</dbReference>
<evidence type="ECO:0000256" key="2">
    <source>
        <dbReference type="ARBA" id="ARBA00022741"/>
    </source>
</evidence>
<dbReference type="HOGENOM" id="CLU_558248_0_0_1"/>
<evidence type="ECO:0000256" key="6">
    <source>
        <dbReference type="SAM" id="SignalP"/>
    </source>
</evidence>
<dbReference type="Gramene" id="EFJ33458">
    <property type="protein sequence ID" value="EFJ33458"/>
    <property type="gene ID" value="SELMODRAFT_439437"/>
</dbReference>
<feature type="chain" id="PRO_5003121506" description="Bulb-type lectin domain-containing protein" evidence="6">
    <location>
        <begin position="26"/>
        <end position="489"/>
    </location>
</feature>
<evidence type="ECO:0008006" key="9">
    <source>
        <dbReference type="Google" id="ProtNLM"/>
    </source>
</evidence>
<dbReference type="InParanoid" id="D8R4F4"/>
<dbReference type="PANTHER" id="PTHR47973">
    <property type="entry name" value="CYSTEINE-RICH RECEPTOR-LIKE PROTEIN KINASE 3"/>
    <property type="match status" value="1"/>
</dbReference>
<dbReference type="Gene3D" id="3.30.200.20">
    <property type="entry name" value="Phosphorylase Kinase, domain 1"/>
    <property type="match status" value="1"/>
</dbReference>
<evidence type="ECO:0000313" key="8">
    <source>
        <dbReference type="Proteomes" id="UP000001514"/>
    </source>
</evidence>
<dbReference type="InterPro" id="IPR036426">
    <property type="entry name" value="Bulb-type_lectin_dom_sf"/>
</dbReference>
<dbReference type="EMBL" id="GL377571">
    <property type="protein sequence ID" value="EFJ33458.1"/>
    <property type="molecule type" value="Genomic_DNA"/>
</dbReference>
<accession>D8R4F4</accession>
<dbReference type="Proteomes" id="UP000001514">
    <property type="component" value="Unassembled WGS sequence"/>
</dbReference>
<evidence type="ECO:0000256" key="1">
    <source>
        <dbReference type="ARBA" id="ARBA00022679"/>
    </source>
</evidence>
<gene>
    <name evidence="7" type="ORF">SELMODRAFT_439437</name>
</gene>
<evidence type="ECO:0000256" key="4">
    <source>
        <dbReference type="ARBA" id="ARBA00022840"/>
    </source>
</evidence>
<keyword evidence="1" id="KW-0808">Transferase</keyword>
<keyword evidence="8" id="KW-1185">Reference proteome</keyword>
<evidence type="ECO:0000256" key="5">
    <source>
        <dbReference type="SAM" id="Phobius"/>
    </source>
</evidence>
<protein>
    <recommendedName>
        <fullName evidence="9">Bulb-type lectin domain-containing protein</fullName>
    </recommendedName>
</protein>
<proteinExistence type="predicted"/>
<keyword evidence="6" id="KW-0732">Signal</keyword>
<reference evidence="7 8" key="1">
    <citation type="journal article" date="2011" name="Science">
        <title>The Selaginella genome identifies genetic changes associated with the evolution of vascular plants.</title>
        <authorList>
            <person name="Banks J.A."/>
            <person name="Nishiyama T."/>
            <person name="Hasebe M."/>
            <person name="Bowman J.L."/>
            <person name="Gribskov M."/>
            <person name="dePamphilis C."/>
            <person name="Albert V.A."/>
            <person name="Aono N."/>
            <person name="Aoyama T."/>
            <person name="Ambrose B.A."/>
            <person name="Ashton N.W."/>
            <person name="Axtell M.J."/>
            <person name="Barker E."/>
            <person name="Barker M.S."/>
            <person name="Bennetzen J.L."/>
            <person name="Bonawitz N.D."/>
            <person name="Chapple C."/>
            <person name="Cheng C."/>
            <person name="Correa L.G."/>
            <person name="Dacre M."/>
            <person name="DeBarry J."/>
            <person name="Dreyer I."/>
            <person name="Elias M."/>
            <person name="Engstrom E.M."/>
            <person name="Estelle M."/>
            <person name="Feng L."/>
            <person name="Finet C."/>
            <person name="Floyd S.K."/>
            <person name="Frommer W.B."/>
            <person name="Fujita T."/>
            <person name="Gramzow L."/>
            <person name="Gutensohn M."/>
            <person name="Harholt J."/>
            <person name="Hattori M."/>
            <person name="Heyl A."/>
            <person name="Hirai T."/>
            <person name="Hiwatashi Y."/>
            <person name="Ishikawa M."/>
            <person name="Iwata M."/>
            <person name="Karol K.G."/>
            <person name="Koehler B."/>
            <person name="Kolukisaoglu U."/>
            <person name="Kubo M."/>
            <person name="Kurata T."/>
            <person name="Lalonde S."/>
            <person name="Li K."/>
            <person name="Li Y."/>
            <person name="Litt A."/>
            <person name="Lyons E."/>
            <person name="Manning G."/>
            <person name="Maruyama T."/>
            <person name="Michael T.P."/>
            <person name="Mikami K."/>
            <person name="Miyazaki S."/>
            <person name="Morinaga S."/>
            <person name="Murata T."/>
            <person name="Mueller-Roeber B."/>
            <person name="Nelson D.R."/>
            <person name="Obara M."/>
            <person name="Oguri Y."/>
            <person name="Olmstead R.G."/>
            <person name="Onodera N."/>
            <person name="Petersen B.L."/>
            <person name="Pils B."/>
            <person name="Prigge M."/>
            <person name="Rensing S.A."/>
            <person name="Riano-Pachon D.M."/>
            <person name="Roberts A.W."/>
            <person name="Sato Y."/>
            <person name="Scheller H.V."/>
            <person name="Schulz B."/>
            <person name="Schulz C."/>
            <person name="Shakirov E.V."/>
            <person name="Shibagaki N."/>
            <person name="Shinohara N."/>
            <person name="Shippen D.E."/>
            <person name="Soerensen I."/>
            <person name="Sotooka R."/>
            <person name="Sugimoto N."/>
            <person name="Sugita M."/>
            <person name="Sumikawa N."/>
            <person name="Tanurdzic M."/>
            <person name="Theissen G."/>
            <person name="Ulvskov P."/>
            <person name="Wakazuki S."/>
            <person name="Weng J.K."/>
            <person name="Willats W.W."/>
            <person name="Wipf D."/>
            <person name="Wolf P.G."/>
            <person name="Yang L."/>
            <person name="Zimmer A.D."/>
            <person name="Zhu Q."/>
            <person name="Mitros T."/>
            <person name="Hellsten U."/>
            <person name="Loque D."/>
            <person name="Otillar R."/>
            <person name="Salamov A."/>
            <person name="Schmutz J."/>
            <person name="Shapiro H."/>
            <person name="Lindquist E."/>
            <person name="Lucas S."/>
            <person name="Rokhsar D."/>
            <person name="Grigoriev I.V."/>
        </authorList>
    </citation>
    <scope>NUCLEOTIDE SEQUENCE [LARGE SCALE GENOMIC DNA]</scope>
</reference>
<sequence length="489" mass="53481">MAIGMSAAASSQLCVVLLCVIPCLASLHLFAENSQLTTYQKGVIKDALGDLLATIHPDLSYYAGSAFRRFPSEDDISITLLFHPRSQCGRTLNSTWVRSATGKDLQAGFNATLKELDELMERSYGTGYVLYGQFLVGYVSGEQPYGCVSLKNATVEDGVGYCYGFDSMLLSGSPFDTLYAGCMIESPDKRFVLRMDNCQLSVMETTTNNTVWQPKVTVVQQPNCYLRLQQDWNLVLYNSTVGTSEFAKWSSATFTKIKTGAVWLEVGPDGVLTIYLGTGPGGAQSIWKSKTDSHRDFDDIYGPPGPPVESPTNAVLQAPVPNAKPTNKFKVLSIVIMTALTFGLTSLLIVVIWQSRRLGFYKNEPNAFASSKLQRYTFSTLLAATKNFHAANKLGEGGSAVVYKAWELYEEGQWLDLVDEKLPPETCPKEELQRVMTVSLICTQGAPSARPAMSRVVAMLLGDIAPTLDITRPGFLPDLKHAALSKVTS</sequence>
<dbReference type="AlphaFoldDB" id="D8R4F4"/>
<evidence type="ECO:0000313" key="7">
    <source>
        <dbReference type="EMBL" id="EFJ33458.1"/>
    </source>
</evidence>
<keyword evidence="4" id="KW-0067">ATP-binding</keyword>
<dbReference type="KEGG" id="smo:SELMODRAFT_439437"/>
<dbReference type="SUPFAM" id="SSF51110">
    <property type="entry name" value="alpha-D-mannose-specific plant lectins"/>
    <property type="match status" value="1"/>
</dbReference>
<feature type="transmembrane region" description="Helical" evidence="5">
    <location>
        <begin position="331"/>
        <end position="353"/>
    </location>
</feature>
<keyword evidence="2" id="KW-0547">Nucleotide-binding</keyword>
<dbReference type="GO" id="GO:0004674">
    <property type="term" value="F:protein serine/threonine kinase activity"/>
    <property type="evidence" value="ECO:0000318"/>
    <property type="project" value="GO_Central"/>
</dbReference>
<evidence type="ECO:0000256" key="3">
    <source>
        <dbReference type="ARBA" id="ARBA00022777"/>
    </source>
</evidence>
<keyword evidence="5" id="KW-0812">Transmembrane</keyword>
<keyword evidence="5" id="KW-0472">Membrane</keyword>
<name>D8R4F4_SELML</name>
<dbReference type="InterPro" id="IPR052059">
    <property type="entry name" value="CR_Ser/Thr_kinase"/>
</dbReference>
<feature type="signal peptide" evidence="6">
    <location>
        <begin position="1"/>
        <end position="25"/>
    </location>
</feature>
<keyword evidence="5" id="KW-1133">Transmembrane helix</keyword>